<protein>
    <recommendedName>
        <fullName evidence="3">Addiction module toxin, HicA family</fullName>
    </recommendedName>
</protein>
<keyword evidence="2" id="KW-1185">Reference proteome</keyword>
<comment type="caution">
    <text evidence="1">The sequence shown here is derived from an EMBL/GenBank/DDBJ whole genome shotgun (WGS) entry which is preliminary data.</text>
</comment>
<dbReference type="OrthoDB" id="308644at2"/>
<dbReference type="EMBL" id="CBTK010000035">
    <property type="protein sequence ID" value="CDH43685.1"/>
    <property type="molecule type" value="Genomic_DNA"/>
</dbReference>
<evidence type="ECO:0008006" key="3">
    <source>
        <dbReference type="Google" id="ProtNLM"/>
    </source>
</evidence>
<evidence type="ECO:0000313" key="2">
    <source>
        <dbReference type="Proteomes" id="UP000019184"/>
    </source>
</evidence>
<reference evidence="1 2" key="1">
    <citation type="journal article" date="2014" name="ISME J.">
        <title>Candidatus Competibacter-lineage genomes retrieved from metagenomes reveal functional metabolic diversity.</title>
        <authorList>
            <person name="McIlroy S.J."/>
            <person name="Albertsen M."/>
            <person name="Andresen E.K."/>
            <person name="Saunders A.M."/>
            <person name="Kristiansen R."/>
            <person name="Stokholm-Bjerregaard M."/>
            <person name="Nielsen K.L."/>
            <person name="Nielsen P.H."/>
        </authorList>
    </citation>
    <scope>NUCLEOTIDE SEQUENCE [LARGE SCALE GENOMIC DNA]</scope>
    <source>
        <strain evidence="1 2">Run_B_J11</strain>
    </source>
</reference>
<proteinExistence type="predicted"/>
<dbReference type="InterPro" id="IPR038570">
    <property type="entry name" value="HicA_sf"/>
</dbReference>
<name>A0A7U7G8R5_9GAMM</name>
<dbReference type="AlphaFoldDB" id="A0A7U7G8R5"/>
<dbReference type="RefSeq" id="WP_034430757.1">
    <property type="nucleotide sequence ID" value="NZ_CBTK010000035.1"/>
</dbReference>
<dbReference type="Gene3D" id="3.30.920.30">
    <property type="entry name" value="Hypothetical protein"/>
    <property type="match status" value="1"/>
</dbReference>
<dbReference type="Proteomes" id="UP000019184">
    <property type="component" value="Unassembled WGS sequence"/>
</dbReference>
<accession>A0A7U7G8R5</accession>
<evidence type="ECO:0000313" key="1">
    <source>
        <dbReference type="EMBL" id="CDH43685.1"/>
    </source>
</evidence>
<organism evidence="1 2">
    <name type="scientific">Candidatus Contendobacter odensis Run_B_J11</name>
    <dbReference type="NCBI Taxonomy" id="1400861"/>
    <lineage>
        <taxon>Bacteria</taxon>
        <taxon>Pseudomonadati</taxon>
        <taxon>Pseudomonadota</taxon>
        <taxon>Gammaproteobacteria</taxon>
        <taxon>Candidatus Competibacteraceae</taxon>
        <taxon>Candidatus Contendibacter</taxon>
    </lineage>
</organism>
<gene>
    <name evidence="1" type="ORF">BN874_130010</name>
</gene>
<sequence length="75" mass="8533">MNTATKLIEAMQNNPLDWRIDQLQTVAQQSGIDWRQQGTSHCVFIRTDGQTLPVPVHRPIKPVYVKKFIAFVKGA</sequence>